<name>A0ABD2QBR1_9PLAT</name>
<keyword evidence="2" id="KW-0805">Transcription regulation</keyword>
<dbReference type="Gene3D" id="3.30.40.10">
    <property type="entry name" value="Zinc/RING finger domain, C3HC4 (zinc finger)"/>
    <property type="match status" value="1"/>
</dbReference>
<evidence type="ECO:0000256" key="4">
    <source>
        <dbReference type="SAM" id="MobiDB-lite"/>
    </source>
</evidence>
<dbReference type="AlphaFoldDB" id="A0ABD2QBR1"/>
<feature type="domain" description="HTH TFE/IIEalpha-type" evidence="5">
    <location>
        <begin position="1"/>
        <end position="71"/>
    </location>
</feature>
<evidence type="ECO:0000256" key="2">
    <source>
        <dbReference type="ARBA" id="ARBA00023015"/>
    </source>
</evidence>
<protein>
    <submittedName>
        <fullName evidence="6">General transcription factor IIE subunit 1</fullName>
    </submittedName>
</protein>
<keyword evidence="7" id="KW-1185">Reference proteome</keyword>
<dbReference type="SMART" id="SM00531">
    <property type="entry name" value="TFIIE"/>
    <property type="match status" value="1"/>
</dbReference>
<accession>A0ABD2QBR1</accession>
<dbReference type="InterPro" id="IPR024550">
    <property type="entry name" value="TFIIEa/SarR/Rpc3_HTH_dom"/>
</dbReference>
<evidence type="ECO:0000259" key="5">
    <source>
        <dbReference type="PROSITE" id="PS51344"/>
    </source>
</evidence>
<comment type="caution">
    <text evidence="6">The sequence shown here is derived from an EMBL/GenBank/DDBJ whole genome shotgun (WGS) entry which is preliminary data.</text>
</comment>
<organism evidence="6 7">
    <name type="scientific">Cichlidogyrus casuarinus</name>
    <dbReference type="NCBI Taxonomy" id="1844966"/>
    <lineage>
        <taxon>Eukaryota</taxon>
        <taxon>Metazoa</taxon>
        <taxon>Spiralia</taxon>
        <taxon>Lophotrochozoa</taxon>
        <taxon>Platyhelminthes</taxon>
        <taxon>Monogenea</taxon>
        <taxon>Monopisthocotylea</taxon>
        <taxon>Dactylogyridea</taxon>
        <taxon>Ancyrocephalidae</taxon>
        <taxon>Cichlidogyrus</taxon>
    </lineage>
</organism>
<dbReference type="SUPFAM" id="SSF57783">
    <property type="entry name" value="Zinc beta-ribbon"/>
    <property type="match status" value="1"/>
</dbReference>
<proteinExistence type="inferred from homology"/>
<dbReference type="InterPro" id="IPR002853">
    <property type="entry name" value="TFIIE_asu"/>
</dbReference>
<dbReference type="PANTHER" id="PTHR13097">
    <property type="entry name" value="TRANSCRIPTION INITIATION FACTOR IIE, ALPHA SUBUNIT"/>
    <property type="match status" value="1"/>
</dbReference>
<dbReference type="InterPro" id="IPR013083">
    <property type="entry name" value="Znf_RING/FYVE/PHD"/>
</dbReference>
<evidence type="ECO:0000313" key="7">
    <source>
        <dbReference type="Proteomes" id="UP001626550"/>
    </source>
</evidence>
<dbReference type="InterPro" id="IPR017919">
    <property type="entry name" value="TFIIE/TFIIEa_HTH"/>
</dbReference>
<reference evidence="6 7" key="1">
    <citation type="submission" date="2024-11" db="EMBL/GenBank/DDBJ databases">
        <title>Adaptive evolution of stress response genes in parasites aligns with host niche diversity.</title>
        <authorList>
            <person name="Hahn C."/>
            <person name="Resl P."/>
        </authorList>
    </citation>
    <scope>NUCLEOTIDE SEQUENCE [LARGE SCALE GENOMIC DNA]</scope>
    <source>
        <strain evidence="6">EGGRZ-B1_66</strain>
        <tissue evidence="6">Body</tissue>
    </source>
</reference>
<dbReference type="InterPro" id="IPR039997">
    <property type="entry name" value="TFE"/>
</dbReference>
<gene>
    <name evidence="6" type="primary">GTF2E1</name>
    <name evidence="6" type="ORF">Ciccas_004341</name>
</gene>
<evidence type="ECO:0000313" key="6">
    <source>
        <dbReference type="EMBL" id="KAL3317004.1"/>
    </source>
</evidence>
<dbReference type="PANTHER" id="PTHR13097:SF7">
    <property type="entry name" value="GENERAL TRANSCRIPTION FACTOR IIE SUBUNIT 1"/>
    <property type="match status" value="1"/>
</dbReference>
<evidence type="ECO:0000256" key="3">
    <source>
        <dbReference type="ARBA" id="ARBA00023163"/>
    </source>
</evidence>
<evidence type="ECO:0000256" key="1">
    <source>
        <dbReference type="ARBA" id="ARBA00008947"/>
    </source>
</evidence>
<feature type="region of interest" description="Disordered" evidence="4">
    <location>
        <begin position="316"/>
        <end position="337"/>
    </location>
</feature>
<dbReference type="Pfam" id="PF02002">
    <property type="entry name" value="TFIIE_alpha"/>
    <property type="match status" value="1"/>
</dbReference>
<comment type="similarity">
    <text evidence="1">Belongs to the TFIIE alpha subunit family.</text>
</comment>
<keyword evidence="3" id="KW-0804">Transcription</keyword>
<dbReference type="EMBL" id="JBJKFK010000448">
    <property type="protein sequence ID" value="KAL3317004.1"/>
    <property type="molecule type" value="Genomic_DNA"/>
</dbReference>
<dbReference type="Proteomes" id="UP001626550">
    <property type="component" value="Unassembled WGS sequence"/>
</dbReference>
<sequence length="390" mass="45041">MNILLRNTIMKEDDLCERLRFDRKLLRQLLHTLKTDQFIKSKMQIETEAEGKTNRITHYFIDFKVFVNVVKYRLDMMHRRLEGEQRDSSSRANYSCSSCNTTYTDLEIDRLVNPFTDTLICTYCKHEVSEQEDSIQKAGACAQVISKFNQQIRRPIDNLLQECEKIHLSSAILEPEIRPLEPMPGSDEAKNDELVTNSVGFDEEKDKRWAAAQAKETEAKSMIRVVVDGNDSGNKKVLKERPIWLRESTVHQTAEGENMKTDSSLVQTLTPGRIPQQFTNGTAGHSSYGNSSKPAAMQIMELLMIHEKRRPLAAPQVRAVNRSKQQERVSDIKTNGHSHEPPLEYACCMNDGRMLDYRHINLKMLKDFTDTELAEYRRVGKFLYSKRVYE</sequence>
<dbReference type="PROSITE" id="PS51344">
    <property type="entry name" value="HTH_TFE_IIE"/>
    <property type="match status" value="1"/>
</dbReference>